<comment type="subunit">
    <text evidence="3">Interacts with 100S ribosomes.</text>
</comment>
<evidence type="ECO:0000313" key="6">
    <source>
        <dbReference type="EMBL" id="KAF1086106.1"/>
    </source>
</evidence>
<comment type="subcellular location">
    <subcellularLocation>
        <location evidence="3">Cytoplasm</location>
    </subcellularLocation>
</comment>
<evidence type="ECO:0000256" key="1">
    <source>
        <dbReference type="ARBA" id="ARBA00022490"/>
    </source>
</evidence>
<dbReference type="CDD" id="cd00552">
    <property type="entry name" value="RaiA"/>
    <property type="match status" value="1"/>
</dbReference>
<feature type="coiled-coil region" evidence="4">
    <location>
        <begin position="77"/>
        <end position="104"/>
    </location>
</feature>
<dbReference type="Pfam" id="PF16321">
    <property type="entry name" value="Ribosom_S30AE_C"/>
    <property type="match status" value="1"/>
</dbReference>
<dbReference type="Gene3D" id="3.30.505.50">
    <property type="entry name" value="Sigma 54 modulation/S30EA ribosomal protein, C-terminal domain"/>
    <property type="match status" value="1"/>
</dbReference>
<dbReference type="InterPro" id="IPR036567">
    <property type="entry name" value="RHF-like"/>
</dbReference>
<dbReference type="GO" id="GO:0043024">
    <property type="term" value="F:ribosomal small subunit binding"/>
    <property type="evidence" value="ECO:0007669"/>
    <property type="project" value="TreeGrafter"/>
</dbReference>
<keyword evidence="1 3" id="KW-0963">Cytoplasm</keyword>
<dbReference type="NCBIfam" id="TIGR00741">
    <property type="entry name" value="yfiA"/>
    <property type="match status" value="1"/>
</dbReference>
<organism evidence="6 7">
    <name type="scientific">Sporotomaculum syntrophicum</name>
    <dbReference type="NCBI Taxonomy" id="182264"/>
    <lineage>
        <taxon>Bacteria</taxon>
        <taxon>Bacillati</taxon>
        <taxon>Bacillota</taxon>
        <taxon>Clostridia</taxon>
        <taxon>Eubacteriales</taxon>
        <taxon>Desulfallaceae</taxon>
        <taxon>Sporotomaculum</taxon>
    </lineage>
</organism>
<keyword evidence="4" id="KW-0175">Coiled coil</keyword>
<name>A0A9D2WSI2_9FIRM</name>
<dbReference type="InterPro" id="IPR038416">
    <property type="entry name" value="Ribosom_S30AE_C_sf"/>
</dbReference>
<dbReference type="AlphaFoldDB" id="A0A9D2WSI2"/>
<dbReference type="FunFam" id="3.30.505.50:FF:000001">
    <property type="entry name" value="Ribosome hibernation promoting factor"/>
    <property type="match status" value="1"/>
</dbReference>
<keyword evidence="7" id="KW-1185">Reference proteome</keyword>
<dbReference type="HAMAP" id="MF_00839">
    <property type="entry name" value="HPF"/>
    <property type="match status" value="1"/>
</dbReference>
<sequence>MKVLVRGRNIEVTGALNDYVEKRVGKLGKFLDGANEATVVLTVEGVSRNEGASHRVEVTIPFNGMILRGEEATGDMYSSIDLVVEKLEKQIEKYKGKLSRRRAAADSKVNAEPRVHENEDYEGIQLAKTKRFAFRPMHVDEAVMQMNLLGHSFFVFANAETEQVNVVYKRKDGKYGLIEPDF</sequence>
<dbReference type="GO" id="GO:0045900">
    <property type="term" value="P:negative regulation of translational elongation"/>
    <property type="evidence" value="ECO:0007669"/>
    <property type="project" value="TreeGrafter"/>
</dbReference>
<reference evidence="6" key="1">
    <citation type="submission" date="2016-02" db="EMBL/GenBank/DDBJ databases">
        <title>Draft Genome Sequence of Sporotomaculum syntrophicum Strain FB, a Syntrophic Benzoate Degrader.</title>
        <authorList>
            <person name="Nobu M.K."/>
            <person name="Narihiro T."/>
            <person name="Qiu Y.-L."/>
            <person name="Ohashi A."/>
            <person name="Liu W.-T."/>
            <person name="Yuji S."/>
        </authorList>
    </citation>
    <scope>NUCLEOTIDE SEQUENCE</scope>
    <source>
        <strain evidence="6">FB</strain>
    </source>
</reference>
<protein>
    <recommendedName>
        <fullName evidence="3">Ribosome hibernation promoting factor</fullName>
        <shortName evidence="3">HPF</shortName>
    </recommendedName>
</protein>
<evidence type="ECO:0000259" key="5">
    <source>
        <dbReference type="Pfam" id="PF16321"/>
    </source>
</evidence>
<dbReference type="Pfam" id="PF02482">
    <property type="entry name" value="Ribosomal_S30AE"/>
    <property type="match status" value="1"/>
</dbReference>
<dbReference type="InterPro" id="IPR032528">
    <property type="entry name" value="Ribosom_S30AE_C"/>
</dbReference>
<keyword evidence="2 3" id="KW-0810">Translation regulation</keyword>
<proteinExistence type="inferred from homology"/>
<feature type="domain" description="Sigma 54 modulation/S30EA ribosomal protein C-terminal" evidence="5">
    <location>
        <begin position="125"/>
        <end position="177"/>
    </location>
</feature>
<comment type="similarity">
    <text evidence="3">Belongs to the HPF/YfiA ribosome-associated protein family. Long HPF subfamily.</text>
</comment>
<dbReference type="InterPro" id="IPR034694">
    <property type="entry name" value="HPF_long/plastid"/>
</dbReference>
<dbReference type="EMBL" id="LSRS01000002">
    <property type="protein sequence ID" value="KAF1086106.1"/>
    <property type="molecule type" value="Genomic_DNA"/>
</dbReference>
<evidence type="ECO:0000256" key="4">
    <source>
        <dbReference type="SAM" id="Coils"/>
    </source>
</evidence>
<dbReference type="OrthoDB" id="9794975at2"/>
<comment type="function">
    <text evidence="3">Required for dimerization of active 70S ribosomes into 100S ribosomes in stationary phase; 100S ribosomes are translationally inactive and sometimes present during exponential growth.</text>
</comment>
<evidence type="ECO:0000313" key="7">
    <source>
        <dbReference type="Proteomes" id="UP000798488"/>
    </source>
</evidence>
<dbReference type="InterPro" id="IPR003489">
    <property type="entry name" value="RHF/RaiA"/>
</dbReference>
<dbReference type="GO" id="GO:0022627">
    <property type="term" value="C:cytosolic small ribosomal subunit"/>
    <property type="evidence" value="ECO:0007669"/>
    <property type="project" value="TreeGrafter"/>
</dbReference>
<dbReference type="Gene3D" id="3.30.160.100">
    <property type="entry name" value="Ribosome hibernation promotion factor-like"/>
    <property type="match status" value="1"/>
</dbReference>
<evidence type="ECO:0000256" key="3">
    <source>
        <dbReference type="HAMAP-Rule" id="MF_00839"/>
    </source>
</evidence>
<dbReference type="SUPFAM" id="SSF69754">
    <property type="entry name" value="Ribosome binding protein Y (YfiA homologue)"/>
    <property type="match status" value="1"/>
</dbReference>
<evidence type="ECO:0000256" key="2">
    <source>
        <dbReference type="ARBA" id="ARBA00022845"/>
    </source>
</evidence>
<gene>
    <name evidence="6" type="primary">yvyD</name>
    <name evidence="3" type="synonym">hpf</name>
    <name evidence="6" type="ORF">SPSYN_00845</name>
</gene>
<dbReference type="Proteomes" id="UP000798488">
    <property type="component" value="Unassembled WGS sequence"/>
</dbReference>
<dbReference type="InterPro" id="IPR050574">
    <property type="entry name" value="HPF/YfiA_ribosome-assoc"/>
</dbReference>
<dbReference type="PANTHER" id="PTHR33231">
    <property type="entry name" value="30S RIBOSOMAL PROTEIN"/>
    <property type="match status" value="1"/>
</dbReference>
<accession>A0A9D2WSI2</accession>
<dbReference type="RefSeq" id="WP_161821241.1">
    <property type="nucleotide sequence ID" value="NZ_LSRS01000002.1"/>
</dbReference>
<dbReference type="PANTHER" id="PTHR33231:SF1">
    <property type="entry name" value="30S RIBOSOMAL PROTEIN"/>
    <property type="match status" value="1"/>
</dbReference>
<comment type="caution">
    <text evidence="6">The sequence shown here is derived from an EMBL/GenBank/DDBJ whole genome shotgun (WGS) entry which is preliminary data.</text>
</comment>